<keyword evidence="2" id="KW-1185">Reference proteome</keyword>
<dbReference type="EMBL" id="CP152380">
    <property type="protein sequence ID" value="XAF55172.1"/>
    <property type="molecule type" value="Genomic_DNA"/>
</dbReference>
<evidence type="ECO:0000313" key="2">
    <source>
        <dbReference type="Proteomes" id="UP001445268"/>
    </source>
</evidence>
<dbReference type="RefSeq" id="WP_342632182.1">
    <property type="nucleotide sequence ID" value="NZ_CP152380.1"/>
</dbReference>
<reference evidence="1 2" key="1">
    <citation type="submission" date="2024-04" db="EMBL/GenBank/DDBJ databases">
        <title>Marinobacter sp. SBY-1.</title>
        <authorList>
            <person name="Pan C."/>
        </authorList>
    </citation>
    <scope>NUCLEOTIDE SEQUENCE [LARGE SCALE GENOMIC DNA]</scope>
    <source>
        <strain evidence="1 2">SBY-1</strain>
    </source>
</reference>
<evidence type="ECO:0000313" key="1">
    <source>
        <dbReference type="EMBL" id="XAF55172.1"/>
    </source>
</evidence>
<organism evidence="1 2">
    <name type="scientific">Marinobacter alkaliphilus</name>
    <dbReference type="NCBI Taxonomy" id="254719"/>
    <lineage>
        <taxon>Bacteria</taxon>
        <taxon>Pseudomonadati</taxon>
        <taxon>Pseudomonadota</taxon>
        <taxon>Gammaproteobacteria</taxon>
        <taxon>Pseudomonadales</taxon>
        <taxon>Marinobacteraceae</taxon>
        <taxon>Marinobacter</taxon>
    </lineage>
</organism>
<protein>
    <recommendedName>
        <fullName evidence="3">Preprotein translocase subunit SecB</fullName>
    </recommendedName>
</protein>
<proteinExistence type="predicted"/>
<gene>
    <name evidence="1" type="ORF">AAGT77_06380</name>
</gene>
<name>A0ABZ3E8K3_9GAMM</name>
<evidence type="ECO:0008006" key="3">
    <source>
        <dbReference type="Google" id="ProtNLM"/>
    </source>
</evidence>
<dbReference type="Proteomes" id="UP001445268">
    <property type="component" value="Chromosome"/>
</dbReference>
<sequence>MSTKVYAYNYHLVENRFHRVLLDIPSYDGIDDSGGDLSIRTQLKFGLDSNNLYCTLSGTTTIIPSGKEAVDQSEETEITLEIAATAKFELPQNHGIDAKKLNNMTDDEVMSFSNVLDPLLVNKIRETLIDAGINGITLPLQLKPLRSDQEQTEA</sequence>
<accession>A0ABZ3E8K3</accession>